<feature type="domain" description="SGNH hydrolase-type esterase" evidence="1">
    <location>
        <begin position="11"/>
        <end position="182"/>
    </location>
</feature>
<comment type="caution">
    <text evidence="2">The sequence shown here is derived from an EMBL/GenBank/DDBJ whole genome shotgun (WGS) entry which is preliminary data.</text>
</comment>
<name>A0ABV5JKL7_9ACTN</name>
<dbReference type="Proteomes" id="UP001589700">
    <property type="component" value="Unassembled WGS sequence"/>
</dbReference>
<dbReference type="InterPro" id="IPR013830">
    <property type="entry name" value="SGNH_hydro"/>
</dbReference>
<proteinExistence type="predicted"/>
<dbReference type="SUPFAM" id="SSF52266">
    <property type="entry name" value="SGNH hydrolase"/>
    <property type="match status" value="1"/>
</dbReference>
<dbReference type="PANTHER" id="PTHR30383:SF5">
    <property type="entry name" value="SGNH HYDROLASE-TYPE ESTERASE DOMAIN-CONTAINING PROTEIN"/>
    <property type="match status" value="1"/>
</dbReference>
<dbReference type="EMBL" id="JBHMDY010000001">
    <property type="protein sequence ID" value="MFB9258272.1"/>
    <property type="molecule type" value="Genomic_DNA"/>
</dbReference>
<organism evidence="2 3">
    <name type="scientific">Dietzia aerolata</name>
    <dbReference type="NCBI Taxonomy" id="595984"/>
    <lineage>
        <taxon>Bacteria</taxon>
        <taxon>Bacillati</taxon>
        <taxon>Actinomycetota</taxon>
        <taxon>Actinomycetes</taxon>
        <taxon>Mycobacteriales</taxon>
        <taxon>Dietziaceae</taxon>
        <taxon>Dietzia</taxon>
    </lineage>
</organism>
<evidence type="ECO:0000313" key="2">
    <source>
        <dbReference type="EMBL" id="MFB9258272.1"/>
    </source>
</evidence>
<dbReference type="PANTHER" id="PTHR30383">
    <property type="entry name" value="THIOESTERASE 1/PROTEASE 1/LYSOPHOSPHOLIPASE L1"/>
    <property type="match status" value="1"/>
</dbReference>
<dbReference type="InterPro" id="IPR051532">
    <property type="entry name" value="Ester_Hydrolysis_Enzymes"/>
</dbReference>
<dbReference type="GO" id="GO:0016787">
    <property type="term" value="F:hydrolase activity"/>
    <property type="evidence" value="ECO:0007669"/>
    <property type="project" value="UniProtKB-KW"/>
</dbReference>
<protein>
    <submittedName>
        <fullName evidence="2">SGNH/GDSL hydrolase family protein</fullName>
    </submittedName>
</protein>
<reference evidence="2 3" key="1">
    <citation type="submission" date="2024-09" db="EMBL/GenBank/DDBJ databases">
        <authorList>
            <person name="Sun Q."/>
            <person name="Mori K."/>
        </authorList>
    </citation>
    <scope>NUCLEOTIDE SEQUENCE [LARGE SCALE GENOMIC DNA]</scope>
    <source>
        <strain evidence="2 3">CCM 7659</strain>
    </source>
</reference>
<sequence length="205" mass="21686">MSEPRDLPVCVIGDSFVAGYGDDTGRGWTPLLVEAAAGEGLHLHVTNAGIGGDTSEMILARWDEVDRRRTSMPGTAVIAEFGVNDVMHIDGVERVAEAATLAALRGMIERGPEGRLLVIGPPPVAWDEVNERTTARADAIAAVCAEAGVPFVPTFDALRPGGAWMREVEAGDGAHPGPAGYAQFMDTIARPVLDWLHALPDVEPL</sequence>
<evidence type="ECO:0000259" key="1">
    <source>
        <dbReference type="Pfam" id="PF13472"/>
    </source>
</evidence>
<dbReference type="InterPro" id="IPR036514">
    <property type="entry name" value="SGNH_hydro_sf"/>
</dbReference>
<dbReference type="Pfam" id="PF13472">
    <property type="entry name" value="Lipase_GDSL_2"/>
    <property type="match status" value="1"/>
</dbReference>
<dbReference type="Gene3D" id="3.40.50.1110">
    <property type="entry name" value="SGNH hydrolase"/>
    <property type="match status" value="1"/>
</dbReference>
<dbReference type="RefSeq" id="WP_182632714.1">
    <property type="nucleotide sequence ID" value="NZ_JAALDM010000177.1"/>
</dbReference>
<gene>
    <name evidence="2" type="ORF">ACFFVD_00465</name>
</gene>
<evidence type="ECO:0000313" key="3">
    <source>
        <dbReference type="Proteomes" id="UP001589700"/>
    </source>
</evidence>
<keyword evidence="3" id="KW-1185">Reference proteome</keyword>
<keyword evidence="2" id="KW-0378">Hydrolase</keyword>
<accession>A0ABV5JKL7</accession>